<gene>
    <name evidence="1" type="ORF">AZOBR_p340171</name>
</gene>
<dbReference type="EMBL" id="HE577330">
    <property type="protein sequence ID" value="CCD02933.1"/>
    <property type="molecule type" value="Genomic_DNA"/>
</dbReference>
<protein>
    <submittedName>
        <fullName evidence="1">Uncharacterized protein</fullName>
    </submittedName>
</protein>
<sequence>MTKDDWIDACADRFATGGDMDREIADLKAREALGICSRWGGEEKALVDFDPVAVARDLLSMAA</sequence>
<organism evidence="1 2">
    <name type="scientific">Azospirillum baldaniorum</name>
    <dbReference type="NCBI Taxonomy" id="1064539"/>
    <lineage>
        <taxon>Bacteria</taxon>
        <taxon>Pseudomonadati</taxon>
        <taxon>Pseudomonadota</taxon>
        <taxon>Alphaproteobacteria</taxon>
        <taxon>Rhodospirillales</taxon>
        <taxon>Azospirillaceae</taxon>
        <taxon>Azospirillum</taxon>
    </lineage>
</organism>
<geneLocation type="plasmid" evidence="1 2">
    <name>AZOBR_p3</name>
</geneLocation>
<reference evidence="1 2" key="1">
    <citation type="journal article" date="2011" name="PLoS Genet.">
        <title>Azospirillum genomes reveal transition of bacteria from aquatic to terrestrial environments.</title>
        <authorList>
            <person name="Wisniewski-Dye F."/>
            <person name="Borziak K."/>
            <person name="Khalsa-Moyers G."/>
            <person name="Alexandre G."/>
            <person name="Sukharnikov L.O."/>
            <person name="Wuichet K."/>
            <person name="Hurst G.B."/>
            <person name="McDonald W.H."/>
            <person name="Robertson J.S."/>
            <person name="Barbe V."/>
            <person name="Calteau A."/>
            <person name="Rouy Z."/>
            <person name="Mangenot S."/>
            <person name="Prigent-Combaret C."/>
            <person name="Normand P."/>
            <person name="Boyer M."/>
            <person name="Siguier P."/>
            <person name="Dessaux Y."/>
            <person name="Elmerich C."/>
            <person name="Condemine G."/>
            <person name="Krishnen G."/>
            <person name="Kennedy I."/>
            <person name="Paterson A.H."/>
            <person name="Gonzalez V."/>
            <person name="Mavingui P."/>
            <person name="Zhulin I.B."/>
        </authorList>
    </citation>
    <scope>NUCLEOTIDE SEQUENCE [LARGE SCALE GENOMIC DNA]</scope>
    <source>
        <strain evidence="1 2">Sp245</strain>
    </source>
</reference>
<dbReference type="Proteomes" id="UP000007319">
    <property type="component" value="Plasmid AZOBR_p3"/>
</dbReference>
<name>A0A9P1JZR6_9PROT</name>
<evidence type="ECO:0000313" key="2">
    <source>
        <dbReference type="Proteomes" id="UP000007319"/>
    </source>
</evidence>
<evidence type="ECO:0000313" key="1">
    <source>
        <dbReference type="EMBL" id="CCD02933.1"/>
    </source>
</evidence>
<accession>A0A9P1JZR6</accession>
<dbReference type="KEGG" id="abs:AZOBR_p340171"/>
<proteinExistence type="predicted"/>
<keyword evidence="2" id="KW-1185">Reference proteome</keyword>
<dbReference type="AlphaFoldDB" id="A0A9P1JZR6"/>
<dbReference type="RefSeq" id="WP_014199445.1">
    <property type="nucleotide sequence ID" value="NC_016595.1"/>
</dbReference>
<keyword evidence="1" id="KW-0614">Plasmid</keyword>